<dbReference type="STRING" id="693979.Bache_1167"/>
<dbReference type="Gene3D" id="2.40.160.10">
    <property type="entry name" value="Porin"/>
    <property type="match status" value="1"/>
</dbReference>
<reference evidence="2 3" key="2">
    <citation type="journal article" date="2011" name="Stand. Genomic Sci.">
        <title>Complete genome sequence of Bacteroides helcogenes type strain (P 36-108).</title>
        <authorList>
            <person name="Pati A."/>
            <person name="Gronow S."/>
            <person name="Zeytun A."/>
            <person name="Lapidus A."/>
            <person name="Nolan M."/>
            <person name="Hammon N."/>
            <person name="Deshpande S."/>
            <person name="Cheng J.F."/>
            <person name="Tapia R."/>
            <person name="Han C."/>
            <person name="Goodwin L."/>
            <person name="Pitluck S."/>
            <person name="Liolios K."/>
            <person name="Pagani I."/>
            <person name="Ivanova N."/>
            <person name="Mavromatis K."/>
            <person name="Chen A."/>
            <person name="Palaniappan K."/>
            <person name="Land M."/>
            <person name="Hauser L."/>
            <person name="Chang Y.J."/>
            <person name="Jeffries C.D."/>
            <person name="Detter J.C."/>
            <person name="Brambilla E."/>
            <person name="Rohde M."/>
            <person name="Goker M."/>
            <person name="Woyke T."/>
            <person name="Bristow J."/>
            <person name="Eisen J.A."/>
            <person name="Markowitz V."/>
            <person name="Hugenholtz P."/>
            <person name="Kyrpides N.C."/>
            <person name="Klenk H.P."/>
            <person name="Lucas S."/>
        </authorList>
    </citation>
    <scope>NUCLEOTIDE SEQUENCE [LARGE SCALE GENOMIC DNA]</scope>
    <source>
        <strain evidence="3">ATCC 35417 / DSM 20613 / JCM 6297 / CCUG 15421 / P 36-108</strain>
    </source>
</reference>
<dbReference type="AlphaFoldDB" id="E6SSR4"/>
<feature type="signal peptide" evidence="1">
    <location>
        <begin position="1"/>
        <end position="21"/>
    </location>
</feature>
<dbReference type="Proteomes" id="UP000008630">
    <property type="component" value="Chromosome"/>
</dbReference>
<gene>
    <name evidence="2" type="ordered locus">Bache_1167</name>
</gene>
<dbReference type="KEGG" id="bhl:Bache_1167"/>
<keyword evidence="3" id="KW-1185">Reference proteome</keyword>
<organism evidence="2 3">
    <name type="scientific">Bacteroides helcogenes (strain ATCC 35417 / DSM 20613 / JCM 6297 / CCUG 15421 / P 36-108)</name>
    <dbReference type="NCBI Taxonomy" id="693979"/>
    <lineage>
        <taxon>Bacteria</taxon>
        <taxon>Pseudomonadati</taxon>
        <taxon>Bacteroidota</taxon>
        <taxon>Bacteroidia</taxon>
        <taxon>Bacteroidales</taxon>
        <taxon>Bacteroidaceae</taxon>
        <taxon>Bacteroides</taxon>
    </lineage>
</organism>
<evidence type="ECO:0000256" key="1">
    <source>
        <dbReference type="SAM" id="SignalP"/>
    </source>
</evidence>
<sequence length="381" mass="42557">MKKIMLLGLFILSLFAVQVNAQEEKTLKVNPTGRILMDGGLFHSDNKEFVDGVAIPDARVGVKASYGKFKAKVDIGYAYGKISLKDIFVERQLSSHSLLRVGNFVHQFGLQSSTSSSMKVTMEEPTSNEAFFNSRLIGAMYMYDKGGFFGTASVHVESEALKKKSNELGKMGYGAMSRLVYRPLRNDGALFQVGISGGYETPRYNSDEALNHTSFDLGANFPTRIAKVRAVNALITDAKNLFKFTPELVAAYGPVALESQYYFLQVNREKGFMNYKASGVYGILRGLVIGGDYKHSHTDCGIATPAPGSLECVLGYNYTDMSDAKAEIYGGRLNDVSFTMNYYLNKYMIWRFRYSYTRTTNRQGIDNQSLNAFQTRFQIIF</sequence>
<feature type="chain" id="PRO_5003211571" evidence="1">
    <location>
        <begin position="22"/>
        <end position="381"/>
    </location>
</feature>
<reference key="1">
    <citation type="submission" date="2010-11" db="EMBL/GenBank/DDBJ databases">
        <title>The complete genome of Bacteroides helcogenes P 36-108.</title>
        <authorList>
            <consortium name="US DOE Joint Genome Institute (JGI-PGF)"/>
            <person name="Lucas S."/>
            <person name="Copeland A."/>
            <person name="Lapidus A."/>
            <person name="Bruce D."/>
            <person name="Goodwin L."/>
            <person name="Pitluck S."/>
            <person name="Kyrpides N."/>
            <person name="Mavromatis K."/>
            <person name="Ivanova N."/>
            <person name="Zeytun A."/>
            <person name="Brettin T."/>
            <person name="Detter J.C."/>
            <person name="Tapia R."/>
            <person name="Han C."/>
            <person name="Land M."/>
            <person name="Hauser L."/>
            <person name="Markowitz V."/>
            <person name="Cheng J.-F."/>
            <person name="Hugenholtz P."/>
            <person name="Woyke T."/>
            <person name="Wu D."/>
            <person name="Gronow S."/>
            <person name="Wellnitz S."/>
            <person name="Brambilla E."/>
            <person name="Klenk H.-P."/>
            <person name="Eisen J.A."/>
        </authorList>
    </citation>
    <scope>NUCLEOTIDE SEQUENCE</scope>
    <source>
        <strain>P 36-108</strain>
    </source>
</reference>
<dbReference type="PATRIC" id="fig|693979.3.peg.1235"/>
<dbReference type="SUPFAM" id="SSF56935">
    <property type="entry name" value="Porins"/>
    <property type="match status" value="1"/>
</dbReference>
<evidence type="ECO:0000313" key="2">
    <source>
        <dbReference type="EMBL" id="ADV43177.1"/>
    </source>
</evidence>
<dbReference type="InterPro" id="IPR010870">
    <property type="entry name" value="Porin_O/P"/>
</dbReference>
<proteinExistence type="predicted"/>
<dbReference type="Pfam" id="PF07396">
    <property type="entry name" value="Porin_O_P"/>
    <property type="match status" value="1"/>
</dbReference>
<dbReference type="TCDB" id="1.B.5.1.6">
    <property type="family name" value="the pseudomonas oprp porin (pop) family"/>
</dbReference>
<dbReference type="HOGENOM" id="CLU_031025_5_0_10"/>
<evidence type="ECO:0000313" key="3">
    <source>
        <dbReference type="Proteomes" id="UP000008630"/>
    </source>
</evidence>
<dbReference type="EMBL" id="CP002352">
    <property type="protein sequence ID" value="ADV43177.1"/>
    <property type="molecule type" value="Genomic_DNA"/>
</dbReference>
<keyword evidence="1" id="KW-0732">Signal</keyword>
<name>E6SSR4_BACT6</name>
<protein>
    <submittedName>
        <fullName evidence="2">Phosphate-selective porin O and P</fullName>
    </submittedName>
</protein>
<dbReference type="RefSeq" id="WP_013546771.1">
    <property type="nucleotide sequence ID" value="NC_014933.1"/>
</dbReference>
<dbReference type="InterPro" id="IPR023614">
    <property type="entry name" value="Porin_dom_sf"/>
</dbReference>
<dbReference type="eggNOG" id="COG3746">
    <property type="taxonomic scope" value="Bacteria"/>
</dbReference>
<accession>E6SSR4</accession>
<dbReference type="OrthoDB" id="1151129at2"/>